<feature type="coiled-coil region" evidence="1">
    <location>
        <begin position="314"/>
        <end position="387"/>
    </location>
</feature>
<evidence type="ECO:0000313" key="2">
    <source>
        <dbReference type="EMBL" id="KAL3319973.1"/>
    </source>
</evidence>
<accession>A0ABD2QKB3</accession>
<feature type="coiled-coil region" evidence="1">
    <location>
        <begin position="180"/>
        <end position="267"/>
    </location>
</feature>
<evidence type="ECO:0000256" key="1">
    <source>
        <dbReference type="SAM" id="Coils"/>
    </source>
</evidence>
<keyword evidence="1" id="KW-0175">Coiled coil</keyword>
<dbReference type="EMBL" id="JBJKFK010000086">
    <property type="protein sequence ID" value="KAL3319973.1"/>
    <property type="molecule type" value="Genomic_DNA"/>
</dbReference>
<evidence type="ECO:0000313" key="3">
    <source>
        <dbReference type="Proteomes" id="UP001626550"/>
    </source>
</evidence>
<keyword evidence="3" id="KW-1185">Reference proteome</keyword>
<dbReference type="AlphaFoldDB" id="A0ABD2QKB3"/>
<reference evidence="2 3" key="1">
    <citation type="submission" date="2024-11" db="EMBL/GenBank/DDBJ databases">
        <title>Adaptive evolution of stress response genes in parasites aligns with host niche diversity.</title>
        <authorList>
            <person name="Hahn C."/>
            <person name="Resl P."/>
        </authorList>
    </citation>
    <scope>NUCLEOTIDE SEQUENCE [LARGE SCALE GENOMIC DNA]</scope>
    <source>
        <strain evidence="2">EGGRZ-B1_66</strain>
        <tissue evidence="2">Body</tissue>
    </source>
</reference>
<feature type="coiled-coil region" evidence="1">
    <location>
        <begin position="3"/>
        <end position="71"/>
    </location>
</feature>
<name>A0ABD2QKB3_9PLAT</name>
<gene>
    <name evidence="2" type="ORF">Ciccas_001356</name>
</gene>
<dbReference type="Proteomes" id="UP001626550">
    <property type="component" value="Unassembled WGS sequence"/>
</dbReference>
<organism evidence="2 3">
    <name type="scientific">Cichlidogyrus casuarinus</name>
    <dbReference type="NCBI Taxonomy" id="1844966"/>
    <lineage>
        <taxon>Eukaryota</taxon>
        <taxon>Metazoa</taxon>
        <taxon>Spiralia</taxon>
        <taxon>Lophotrochozoa</taxon>
        <taxon>Platyhelminthes</taxon>
        <taxon>Monogenea</taxon>
        <taxon>Monopisthocotylea</taxon>
        <taxon>Dactylogyridea</taxon>
        <taxon>Ancyrocephalidae</taxon>
        <taxon>Cichlidogyrus</taxon>
    </lineage>
</organism>
<feature type="coiled-coil region" evidence="1">
    <location>
        <begin position="111"/>
        <end position="145"/>
    </location>
</feature>
<sequence>MERDALKVQAQATTNDMKSLQTKLNQAQREIEELKTVGHKNSPPQVDPVIVETLQSEIGRLARELTIFRQRNEKRAEERKISGADVKKEVAKDSERVKKLSMDLEYTVAKLKEMEETASITKEQLHARENDLKNSQAKVQQLESKSNSGSSVEDLKKEIIDWSERLKASDDISKYNYSRMEGYKKELEQKKTELVKRNESFSALELLNKKLKADLDNLKSETNAQNNKHFDYKSGLEQELARVKARNEEFTQEKLKLDAELKQLRESKKTLLPRLEALVGKMEEVRANNNNGTVNGYVEEVKVSRSRMASNDQLVDLTLENNHYKELLQQTEATLSALQSSVLHEQTVWKDRISSEQKHKLQLEAKIARLEQELSRQECSKVDQRAANGAANDESQLPTKYEELTAKNCSLMEQINKLQVNLKIERENSECEKKTAEELRSKIRQMTHN</sequence>
<proteinExistence type="predicted"/>
<protein>
    <submittedName>
        <fullName evidence="2">Uncharacterized protein</fullName>
    </submittedName>
</protein>
<comment type="caution">
    <text evidence="2">The sequence shown here is derived from an EMBL/GenBank/DDBJ whole genome shotgun (WGS) entry which is preliminary data.</text>
</comment>